<keyword evidence="2" id="KW-1185">Reference proteome</keyword>
<evidence type="ECO:0000313" key="2">
    <source>
        <dbReference type="Proteomes" id="UP001227268"/>
    </source>
</evidence>
<organism evidence="1 2">
    <name type="scientific">Naganishia friedmannii</name>
    <dbReference type="NCBI Taxonomy" id="89922"/>
    <lineage>
        <taxon>Eukaryota</taxon>
        <taxon>Fungi</taxon>
        <taxon>Dikarya</taxon>
        <taxon>Basidiomycota</taxon>
        <taxon>Agaricomycotina</taxon>
        <taxon>Tremellomycetes</taxon>
        <taxon>Filobasidiales</taxon>
        <taxon>Filobasidiaceae</taxon>
        <taxon>Naganishia</taxon>
    </lineage>
</organism>
<name>A0ACC2WAM9_9TREE</name>
<dbReference type="Proteomes" id="UP001227268">
    <property type="component" value="Unassembled WGS sequence"/>
</dbReference>
<comment type="caution">
    <text evidence="1">The sequence shown here is derived from an EMBL/GenBank/DDBJ whole genome shotgun (WGS) entry which is preliminary data.</text>
</comment>
<proteinExistence type="predicted"/>
<gene>
    <name evidence="1" type="ORF">QFC21_000124</name>
</gene>
<accession>A0ACC2WAM9</accession>
<sequence>MFSTDSQSSMKSDRGRNGLRNRRSSTRYARLDRFTPQVDRMSQLQLSIIEGSPYYEEKRERKVADESVDEGEVESVPARKGTHKYHEFGNEVARRMLTAFHLCSQSLAHSTRSNSRTYTAGYLVSLCTSLKAVPIPLVNISTTRSHSPNTRWTNFVCSSAPSHVLSHCPAVLSSSTRAPSATSVLL</sequence>
<evidence type="ECO:0000313" key="1">
    <source>
        <dbReference type="EMBL" id="KAJ9108804.1"/>
    </source>
</evidence>
<reference evidence="1" key="1">
    <citation type="submission" date="2023-04" db="EMBL/GenBank/DDBJ databases">
        <title>Draft Genome sequencing of Naganishia species isolated from polar environments using Oxford Nanopore Technology.</title>
        <authorList>
            <person name="Leo P."/>
            <person name="Venkateswaran K."/>
        </authorList>
    </citation>
    <scope>NUCLEOTIDE SEQUENCE</scope>
    <source>
        <strain evidence="1">MNA-CCFEE 5423</strain>
    </source>
</reference>
<dbReference type="EMBL" id="JASBWT010000001">
    <property type="protein sequence ID" value="KAJ9108804.1"/>
    <property type="molecule type" value="Genomic_DNA"/>
</dbReference>
<protein>
    <submittedName>
        <fullName evidence="1">Uncharacterized protein</fullName>
    </submittedName>
</protein>